<dbReference type="Proteomes" id="UP000605427">
    <property type="component" value="Unassembled WGS sequence"/>
</dbReference>
<keyword evidence="2" id="KW-1185">Reference proteome</keyword>
<protein>
    <submittedName>
        <fullName evidence="1">Uncharacterized protein</fullName>
    </submittedName>
</protein>
<name>A0ABQ1ZQS2_9BACL</name>
<dbReference type="RefSeq" id="WP_172242361.1">
    <property type="nucleotide sequence ID" value="NZ_BMDD01000002.1"/>
</dbReference>
<accession>A0ABQ1ZQS2</accession>
<sequence length="125" mass="14295">MSDKERLRNKLQAILILIKAFMKDSSMTYIEGSSEIVESGAYEWLPLTPGQALDQAEICKQYTVILQETTHLKLDGELLKQFNESGERVLSFLRQDSIVWQSTGPEVYEEIVRELDAQLELSQSI</sequence>
<organism evidence="1 2">
    <name type="scientific">Saccharibacillus endophyticus</name>
    <dbReference type="NCBI Taxonomy" id="2060666"/>
    <lineage>
        <taxon>Bacteria</taxon>
        <taxon>Bacillati</taxon>
        <taxon>Bacillota</taxon>
        <taxon>Bacilli</taxon>
        <taxon>Bacillales</taxon>
        <taxon>Paenibacillaceae</taxon>
        <taxon>Saccharibacillus</taxon>
    </lineage>
</organism>
<comment type="caution">
    <text evidence="1">The sequence shown here is derived from an EMBL/GenBank/DDBJ whole genome shotgun (WGS) entry which is preliminary data.</text>
</comment>
<evidence type="ECO:0000313" key="1">
    <source>
        <dbReference type="EMBL" id="GGH75978.1"/>
    </source>
</evidence>
<proteinExistence type="predicted"/>
<gene>
    <name evidence="1" type="ORF">GCM10007362_17540</name>
</gene>
<dbReference type="EMBL" id="BMDD01000002">
    <property type="protein sequence ID" value="GGH75978.1"/>
    <property type="molecule type" value="Genomic_DNA"/>
</dbReference>
<reference evidence="2" key="1">
    <citation type="journal article" date="2019" name="Int. J. Syst. Evol. Microbiol.">
        <title>The Global Catalogue of Microorganisms (GCM) 10K type strain sequencing project: providing services to taxonomists for standard genome sequencing and annotation.</title>
        <authorList>
            <consortium name="The Broad Institute Genomics Platform"/>
            <consortium name="The Broad Institute Genome Sequencing Center for Infectious Disease"/>
            <person name="Wu L."/>
            <person name="Ma J."/>
        </authorList>
    </citation>
    <scope>NUCLEOTIDE SEQUENCE [LARGE SCALE GENOMIC DNA]</scope>
    <source>
        <strain evidence="2">CCM 8702</strain>
    </source>
</reference>
<evidence type="ECO:0000313" key="2">
    <source>
        <dbReference type="Proteomes" id="UP000605427"/>
    </source>
</evidence>